<accession>A0ABD3RV59</accession>
<name>A0ABD3RV59_9STRA</name>
<comment type="caution">
    <text evidence="1">The sequence shown here is derived from an EMBL/GenBank/DDBJ whole genome shotgun (WGS) entry which is preliminary data.</text>
</comment>
<evidence type="ECO:0000313" key="1">
    <source>
        <dbReference type="EMBL" id="KAL3816089.1"/>
    </source>
</evidence>
<protein>
    <submittedName>
        <fullName evidence="1">Uncharacterized protein</fullName>
    </submittedName>
</protein>
<reference evidence="1 2" key="1">
    <citation type="submission" date="2024-10" db="EMBL/GenBank/DDBJ databases">
        <title>Updated reference genomes for cyclostephanoid diatoms.</title>
        <authorList>
            <person name="Roberts W.R."/>
            <person name="Alverson A.J."/>
        </authorList>
    </citation>
    <scope>NUCLEOTIDE SEQUENCE [LARGE SCALE GENOMIC DNA]</scope>
    <source>
        <strain evidence="1 2">AJA228-03</strain>
    </source>
</reference>
<dbReference type="InterPro" id="IPR043502">
    <property type="entry name" value="DNA/RNA_pol_sf"/>
</dbReference>
<dbReference type="SUPFAM" id="SSF56672">
    <property type="entry name" value="DNA/RNA polymerases"/>
    <property type="match status" value="1"/>
</dbReference>
<proteinExistence type="predicted"/>
<dbReference type="Proteomes" id="UP001530377">
    <property type="component" value="Unassembled WGS sequence"/>
</dbReference>
<dbReference type="EMBL" id="JALLPB020000166">
    <property type="protein sequence ID" value="KAL3816089.1"/>
    <property type="molecule type" value="Genomic_DNA"/>
</dbReference>
<dbReference type="AlphaFoldDB" id="A0ABD3RV59"/>
<gene>
    <name evidence="1" type="ORF">ACHAXA_011414</name>
</gene>
<sequence length="363" mass="40072">MIYKSQWIVLPYLAVRDLPGLRVSPPGVVPQRERRPRWICDYSWSQVNEDTLPLAAVKAMQFGHALDRILRKVLLADPARGPIYLLKLDISDGFYCIGLAVDNIPKLGVAFPALPHQETLIAFPLVLPMGWTNSPPISSTATETIADLANTRLAAGATAPPHPLDDLAESIPSIAPLPPTCPFHVPSIQRDPALPRSVGRLSYIDVFVDDFVGLAQDAPDSSSNRQRVRRILLHAVDDVFRPLEPGDSPTRQELVSLSKLRKGDCSWSTMKSVLGWIIDTSTLTIHLPSHHAARLAEILASFPRTQRRTSINKWHTVLGKLRSMSLALPGSRNIFSTMQNALISRTMGRVALHKGVHDALDDF</sequence>
<keyword evidence="2" id="KW-1185">Reference proteome</keyword>
<organism evidence="1 2">
    <name type="scientific">Cyclostephanos tholiformis</name>
    <dbReference type="NCBI Taxonomy" id="382380"/>
    <lineage>
        <taxon>Eukaryota</taxon>
        <taxon>Sar</taxon>
        <taxon>Stramenopiles</taxon>
        <taxon>Ochrophyta</taxon>
        <taxon>Bacillariophyta</taxon>
        <taxon>Coscinodiscophyceae</taxon>
        <taxon>Thalassiosirophycidae</taxon>
        <taxon>Stephanodiscales</taxon>
        <taxon>Stephanodiscaceae</taxon>
        <taxon>Cyclostephanos</taxon>
    </lineage>
</organism>
<evidence type="ECO:0000313" key="2">
    <source>
        <dbReference type="Proteomes" id="UP001530377"/>
    </source>
</evidence>